<name>A0A8J2RPJ5_9CRUS</name>
<feature type="transmembrane region" description="Helical" evidence="7">
    <location>
        <begin position="392"/>
        <end position="413"/>
    </location>
</feature>
<feature type="domain" description="Nucleoside transporter/FeoB GTPase Gate" evidence="10">
    <location>
        <begin position="235"/>
        <end position="333"/>
    </location>
</feature>
<evidence type="ECO:0000259" key="9">
    <source>
        <dbReference type="Pfam" id="PF07662"/>
    </source>
</evidence>
<keyword evidence="5 7" id="KW-1133">Transmembrane helix</keyword>
<evidence type="ECO:0000256" key="2">
    <source>
        <dbReference type="ARBA" id="ARBA00009033"/>
    </source>
</evidence>
<dbReference type="GO" id="GO:0005415">
    <property type="term" value="F:nucleoside:sodium symporter activity"/>
    <property type="evidence" value="ECO:0007669"/>
    <property type="project" value="TreeGrafter"/>
</dbReference>
<dbReference type="GO" id="GO:0005886">
    <property type="term" value="C:plasma membrane"/>
    <property type="evidence" value="ECO:0007669"/>
    <property type="project" value="UniProtKB-SubCell"/>
</dbReference>
<dbReference type="AlphaFoldDB" id="A0A8J2RPJ5"/>
<dbReference type="InterPro" id="IPR011642">
    <property type="entry name" value="Gate_dom"/>
</dbReference>
<evidence type="ECO:0000259" key="8">
    <source>
        <dbReference type="Pfam" id="PF01773"/>
    </source>
</evidence>
<proteinExistence type="inferred from homology"/>
<comment type="subcellular location">
    <subcellularLocation>
        <location evidence="1">Cell membrane</location>
        <topology evidence="1">Multi-pass membrane protein</topology>
    </subcellularLocation>
</comment>
<dbReference type="InterPro" id="IPR011657">
    <property type="entry name" value="CNT_C_dom"/>
</dbReference>
<protein>
    <recommendedName>
        <fullName evidence="7">Sodium/nucleoside cotransporter</fullName>
    </recommendedName>
</protein>
<dbReference type="InterPro" id="IPR008276">
    <property type="entry name" value="C_nuclsd_transpt"/>
</dbReference>
<feature type="domain" description="Concentrative nucleoside transporter N-terminal" evidence="8">
    <location>
        <begin position="151"/>
        <end position="219"/>
    </location>
</feature>
<gene>
    <name evidence="11" type="ORF">DGAL_LOCUS7829</name>
</gene>
<dbReference type="OrthoDB" id="6075923at2759"/>
<reference evidence="11" key="1">
    <citation type="submission" date="2021-11" db="EMBL/GenBank/DDBJ databases">
        <authorList>
            <person name="Schell T."/>
        </authorList>
    </citation>
    <scope>NUCLEOTIDE SEQUENCE</scope>
    <source>
        <strain evidence="11">M5</strain>
    </source>
</reference>
<evidence type="ECO:0000313" key="11">
    <source>
        <dbReference type="EMBL" id="CAH0104900.1"/>
    </source>
</evidence>
<feature type="transmembrane region" description="Helical" evidence="7">
    <location>
        <begin position="119"/>
        <end position="138"/>
    </location>
</feature>
<dbReference type="NCBIfam" id="TIGR00804">
    <property type="entry name" value="nupC"/>
    <property type="match status" value="1"/>
</dbReference>
<evidence type="ECO:0000256" key="1">
    <source>
        <dbReference type="ARBA" id="ARBA00004651"/>
    </source>
</evidence>
<evidence type="ECO:0000256" key="6">
    <source>
        <dbReference type="ARBA" id="ARBA00023136"/>
    </source>
</evidence>
<keyword evidence="4 7" id="KW-0812">Transmembrane</keyword>
<dbReference type="PANTHER" id="PTHR10590">
    <property type="entry name" value="SODIUM/NUCLEOSIDE COTRANSPORTER"/>
    <property type="match status" value="1"/>
</dbReference>
<dbReference type="Pfam" id="PF07662">
    <property type="entry name" value="Nucleos_tra2_C"/>
    <property type="match status" value="1"/>
</dbReference>
<feature type="transmembrane region" description="Helical" evidence="7">
    <location>
        <begin position="37"/>
        <end position="58"/>
    </location>
</feature>
<feature type="transmembrane region" description="Helical" evidence="7">
    <location>
        <begin position="147"/>
        <end position="164"/>
    </location>
</feature>
<evidence type="ECO:0000256" key="3">
    <source>
        <dbReference type="ARBA" id="ARBA00022475"/>
    </source>
</evidence>
<organism evidence="11 12">
    <name type="scientific">Daphnia galeata</name>
    <dbReference type="NCBI Taxonomy" id="27404"/>
    <lineage>
        <taxon>Eukaryota</taxon>
        <taxon>Metazoa</taxon>
        <taxon>Ecdysozoa</taxon>
        <taxon>Arthropoda</taxon>
        <taxon>Crustacea</taxon>
        <taxon>Branchiopoda</taxon>
        <taxon>Diplostraca</taxon>
        <taxon>Cladocera</taxon>
        <taxon>Anomopoda</taxon>
        <taxon>Daphniidae</taxon>
        <taxon>Daphnia</taxon>
    </lineage>
</organism>
<accession>A0A8J2RPJ5</accession>
<evidence type="ECO:0000256" key="7">
    <source>
        <dbReference type="RuleBase" id="RU362018"/>
    </source>
</evidence>
<keyword evidence="6 7" id="KW-0472">Membrane</keyword>
<feature type="domain" description="Concentrative nucleoside transporter C-terminal" evidence="9">
    <location>
        <begin position="338"/>
        <end position="546"/>
    </location>
</feature>
<comment type="similarity">
    <text evidence="2 7">Belongs to the concentrative nucleoside transporter (CNT) (TC 2.A.41) family.</text>
</comment>
<feature type="transmembrane region" description="Helical" evidence="7">
    <location>
        <begin position="233"/>
        <end position="255"/>
    </location>
</feature>
<dbReference type="PANTHER" id="PTHR10590:SF4">
    <property type="entry name" value="SOLUTE CARRIER FAMILY 28 MEMBER 3"/>
    <property type="match status" value="1"/>
</dbReference>
<feature type="transmembrane region" description="Helical" evidence="7">
    <location>
        <begin position="65"/>
        <end position="88"/>
    </location>
</feature>
<keyword evidence="12" id="KW-1185">Reference proteome</keyword>
<keyword evidence="7" id="KW-0813">Transport</keyword>
<comment type="caution">
    <text evidence="11">The sequence shown here is derived from an EMBL/GenBank/DDBJ whole genome shotgun (WGS) entry which is preliminary data.</text>
</comment>
<evidence type="ECO:0000256" key="4">
    <source>
        <dbReference type="ARBA" id="ARBA00022692"/>
    </source>
</evidence>
<feature type="transmembrane region" description="Helical" evidence="7">
    <location>
        <begin position="310"/>
        <end position="332"/>
    </location>
</feature>
<sequence length="554" mass="60400">MDLESPPNERKSLGDFVEKFWNYAGNFAERNKFKITLFLRIIVAVLYNCYFVAAIYYVRLKELDIDWCGGVGMLIIITVIVYCGLFYYKVFKPLCGDSAYSRVILPLNLILERCWSYRFLRLLVIAGGVVGFIVGLVLDTEGDRDRLYSLIGLAVFLLFGWIFSKHPSHVIWGMILQFLFGMVVLRWNTGQQVFACLGDRVSIFLKYTDEGSGLVYGHLVTDKNDSGIPLGTIFAFKALSVIFLFSFMVSILYYYGVMQLLVQKVGWLLQVSVGTTATESINCAANIFLGQTEAPLAIQPLIPLLTKSELHAVMTSGFATISGSVLSAYISFGISASHLLSASVMSAPAALAFAKLFYPETEESQTKADDIKVPKGKEANALDAAAQGASNAVFMVINICANLIAFLAFIAFLNGVISWMGGLLGAPYITFEYLVGKCFIPLAWIMGVPAGECDQIGHVVALKTIVNEFVAYRKLSEYMAKGLVSKRSETIATYALCGFSNPGSIGIQIAALGSMAPSRQSDLAQVAFRAFVSGSIACFMTACVAGTLIPSSSL</sequence>
<dbReference type="InterPro" id="IPR002668">
    <property type="entry name" value="CNT_N_dom"/>
</dbReference>
<feature type="transmembrane region" description="Helical" evidence="7">
    <location>
        <begin position="526"/>
        <end position="549"/>
    </location>
</feature>
<keyword evidence="3" id="KW-1003">Cell membrane</keyword>
<dbReference type="Pfam" id="PF01773">
    <property type="entry name" value="Nucleos_tra2_N"/>
    <property type="match status" value="1"/>
</dbReference>
<evidence type="ECO:0000256" key="5">
    <source>
        <dbReference type="ARBA" id="ARBA00022989"/>
    </source>
</evidence>
<dbReference type="Proteomes" id="UP000789390">
    <property type="component" value="Unassembled WGS sequence"/>
</dbReference>
<dbReference type="InterPro" id="IPR018270">
    <property type="entry name" value="C_nuclsd_transpt_met_bac"/>
</dbReference>
<dbReference type="Pfam" id="PF07670">
    <property type="entry name" value="Gate"/>
    <property type="match status" value="1"/>
</dbReference>
<dbReference type="EMBL" id="CAKKLH010000157">
    <property type="protein sequence ID" value="CAH0104900.1"/>
    <property type="molecule type" value="Genomic_DNA"/>
</dbReference>
<feature type="transmembrane region" description="Helical" evidence="7">
    <location>
        <begin position="170"/>
        <end position="187"/>
    </location>
</feature>
<evidence type="ECO:0000259" key="10">
    <source>
        <dbReference type="Pfam" id="PF07670"/>
    </source>
</evidence>
<evidence type="ECO:0000313" key="12">
    <source>
        <dbReference type="Proteomes" id="UP000789390"/>
    </source>
</evidence>